<dbReference type="Proteomes" id="UP001202328">
    <property type="component" value="Unassembled WGS sequence"/>
</dbReference>
<dbReference type="AlphaFoldDB" id="A0AAD4X4Q9"/>
<keyword evidence="1" id="KW-0175">Coiled coil</keyword>
<feature type="coiled-coil region" evidence="1">
    <location>
        <begin position="119"/>
        <end position="153"/>
    </location>
</feature>
<comment type="caution">
    <text evidence="2">The sequence shown here is derived from an EMBL/GenBank/DDBJ whole genome shotgun (WGS) entry which is preliminary data.</text>
</comment>
<evidence type="ECO:0000256" key="1">
    <source>
        <dbReference type="SAM" id="Coils"/>
    </source>
</evidence>
<accession>A0AAD4X4Q9</accession>
<protein>
    <submittedName>
        <fullName evidence="2">Uncharacterized protein</fullName>
    </submittedName>
</protein>
<name>A0AAD4X4Q9_9MAGN</name>
<proteinExistence type="predicted"/>
<evidence type="ECO:0000313" key="3">
    <source>
        <dbReference type="Proteomes" id="UP001202328"/>
    </source>
</evidence>
<dbReference type="PANTHER" id="PTHR31245:SF20">
    <property type="entry name" value="F18B13.13 PROTEIN"/>
    <property type="match status" value="1"/>
</dbReference>
<gene>
    <name evidence="2" type="ORF">MKW98_015372</name>
</gene>
<dbReference type="PANTHER" id="PTHR31245">
    <property type="entry name" value="UBIQUITIN SYSTEM COMPONENT CUE PROTEIN"/>
    <property type="match status" value="1"/>
</dbReference>
<reference evidence="2" key="1">
    <citation type="submission" date="2022-04" db="EMBL/GenBank/DDBJ databases">
        <title>A functionally conserved STORR gene fusion in Papaver species that diverged 16.8 million years ago.</title>
        <authorList>
            <person name="Catania T."/>
        </authorList>
    </citation>
    <scope>NUCLEOTIDE SEQUENCE</scope>
    <source>
        <strain evidence="2">S-188037</strain>
    </source>
</reference>
<sequence>MSAAIMCGKRRFSSIYEDISSPASPPYSYSSVLSKRIRCSYSEQSLPQHEDHRSEWVEMLLREMTSAPNMDMDDAKARASRFLEEYEKFIHSRTETFQKEVKQQLETVKQENTNLKGIQHEREKQYNDMNQKLRQLEQLLAQSLENLRTVEQRLETVVGENTILKKGVSIQYESQKKYDGMTQEMQQLKQLVHQYEEQIRTLYEQLRKLELKNYELELHLRQDNNTMIFERLNPDVF</sequence>
<keyword evidence="3" id="KW-1185">Reference proteome</keyword>
<evidence type="ECO:0000313" key="2">
    <source>
        <dbReference type="EMBL" id="KAI3842705.1"/>
    </source>
</evidence>
<organism evidence="2 3">
    <name type="scientific">Papaver atlanticum</name>
    <dbReference type="NCBI Taxonomy" id="357466"/>
    <lineage>
        <taxon>Eukaryota</taxon>
        <taxon>Viridiplantae</taxon>
        <taxon>Streptophyta</taxon>
        <taxon>Embryophyta</taxon>
        <taxon>Tracheophyta</taxon>
        <taxon>Spermatophyta</taxon>
        <taxon>Magnoliopsida</taxon>
        <taxon>Ranunculales</taxon>
        <taxon>Papaveraceae</taxon>
        <taxon>Papaveroideae</taxon>
        <taxon>Papaver</taxon>
    </lineage>
</organism>
<dbReference type="EMBL" id="JAJJMB010017052">
    <property type="protein sequence ID" value="KAI3842705.1"/>
    <property type="molecule type" value="Genomic_DNA"/>
</dbReference>
<feature type="coiled-coil region" evidence="1">
    <location>
        <begin position="178"/>
        <end position="212"/>
    </location>
</feature>